<evidence type="ECO:0000313" key="7">
    <source>
        <dbReference type="Proteomes" id="UP001255856"/>
    </source>
</evidence>
<dbReference type="SUPFAM" id="SSF143870">
    <property type="entry name" value="PF0523-like"/>
    <property type="match status" value="1"/>
</dbReference>
<organism evidence="6 7">
    <name type="scientific">Prototheca wickerhamii</name>
    <dbReference type="NCBI Taxonomy" id="3111"/>
    <lineage>
        <taxon>Eukaryota</taxon>
        <taxon>Viridiplantae</taxon>
        <taxon>Chlorophyta</taxon>
        <taxon>core chlorophytes</taxon>
        <taxon>Trebouxiophyceae</taxon>
        <taxon>Chlorellales</taxon>
        <taxon>Chlorellaceae</taxon>
        <taxon>Prototheca</taxon>
    </lineage>
</organism>
<comment type="similarity">
    <text evidence="2 5">Belongs to the CGI121/TPRKB family.</text>
</comment>
<dbReference type="PANTHER" id="PTHR15840:SF10">
    <property type="entry name" value="EKC_KEOPS COMPLEX SUBUNIT TPRKB"/>
    <property type="match status" value="1"/>
</dbReference>
<reference evidence="6" key="1">
    <citation type="submission" date="2021-01" db="EMBL/GenBank/DDBJ databases">
        <authorList>
            <person name="Eckstrom K.M.E."/>
        </authorList>
    </citation>
    <scope>NUCLEOTIDE SEQUENCE</scope>
    <source>
        <strain evidence="6">UVCC 0001</strain>
    </source>
</reference>
<dbReference type="GO" id="GO:0002949">
    <property type="term" value="P:tRNA threonylcarbamoyladenosine modification"/>
    <property type="evidence" value="ECO:0007669"/>
    <property type="project" value="TreeGrafter"/>
</dbReference>
<dbReference type="GO" id="GO:0005634">
    <property type="term" value="C:nucleus"/>
    <property type="evidence" value="ECO:0007669"/>
    <property type="project" value="UniProtKB-SubCell"/>
</dbReference>
<dbReference type="InterPro" id="IPR013926">
    <property type="entry name" value="CGI121/TPRKB"/>
</dbReference>
<sequence>MAPLQELGFEDFEGTRLVLWLFCDVSNSKQLQEAMIAGDFPVETAMFNAALVPSIFALHVAAHKALIAESLRRFGVNESCRHLLFAALDAAPDAEQLLSKLVDGTLVDDPAKLGELVDKNKLKKYYKHSDAEARLGSLEAIILTQMAARDAA</sequence>
<evidence type="ECO:0000256" key="5">
    <source>
        <dbReference type="RuleBase" id="RU004398"/>
    </source>
</evidence>
<dbReference type="EMBL" id="JASFZW010000004">
    <property type="protein sequence ID" value="KAK2078549.1"/>
    <property type="molecule type" value="Genomic_DNA"/>
</dbReference>
<dbReference type="GO" id="GO:0005829">
    <property type="term" value="C:cytosol"/>
    <property type="evidence" value="ECO:0007669"/>
    <property type="project" value="TreeGrafter"/>
</dbReference>
<protein>
    <submittedName>
        <fullName evidence="6">Uncharacterized protein</fullName>
    </submittedName>
</protein>
<keyword evidence="4 5" id="KW-0539">Nucleus</keyword>
<comment type="subcellular location">
    <subcellularLocation>
        <location evidence="1">Nucleus</location>
    </subcellularLocation>
</comment>
<dbReference type="Proteomes" id="UP001255856">
    <property type="component" value="Unassembled WGS sequence"/>
</dbReference>
<dbReference type="Pfam" id="PF08617">
    <property type="entry name" value="CGI-121"/>
    <property type="match status" value="1"/>
</dbReference>
<evidence type="ECO:0000313" key="6">
    <source>
        <dbReference type="EMBL" id="KAK2078549.1"/>
    </source>
</evidence>
<dbReference type="Gene3D" id="3.30.2380.10">
    <property type="entry name" value="CGI121/TPRKB"/>
    <property type="match status" value="2"/>
</dbReference>
<name>A0AAD9IJX6_PROWI</name>
<keyword evidence="3" id="KW-0819">tRNA processing</keyword>
<dbReference type="PANTHER" id="PTHR15840">
    <property type="entry name" value="CGI-121 FAMILY MEMBER"/>
    <property type="match status" value="1"/>
</dbReference>
<keyword evidence="7" id="KW-1185">Reference proteome</keyword>
<proteinExistence type="inferred from homology"/>
<dbReference type="AlphaFoldDB" id="A0AAD9IJX6"/>
<dbReference type="InterPro" id="IPR036504">
    <property type="entry name" value="CGI121/TPRKB_sf"/>
</dbReference>
<accession>A0AAD9IJX6</accession>
<evidence type="ECO:0000256" key="3">
    <source>
        <dbReference type="ARBA" id="ARBA00022694"/>
    </source>
</evidence>
<evidence type="ECO:0000256" key="1">
    <source>
        <dbReference type="ARBA" id="ARBA00004123"/>
    </source>
</evidence>
<comment type="caution">
    <text evidence="6">The sequence shown here is derived from an EMBL/GenBank/DDBJ whole genome shotgun (WGS) entry which is preliminary data.</text>
</comment>
<dbReference type="GO" id="GO:0000408">
    <property type="term" value="C:EKC/KEOPS complex"/>
    <property type="evidence" value="ECO:0007669"/>
    <property type="project" value="TreeGrafter"/>
</dbReference>
<evidence type="ECO:0000256" key="2">
    <source>
        <dbReference type="ARBA" id="ARBA00005546"/>
    </source>
</evidence>
<gene>
    <name evidence="6" type="ORF">QBZ16_003389</name>
</gene>
<evidence type="ECO:0000256" key="4">
    <source>
        <dbReference type="ARBA" id="ARBA00023242"/>
    </source>
</evidence>